<feature type="compositionally biased region" description="Low complexity" evidence="1">
    <location>
        <begin position="361"/>
        <end position="375"/>
    </location>
</feature>
<evidence type="ECO:0000313" key="2">
    <source>
        <dbReference type="EMBL" id="GEU67889.1"/>
    </source>
</evidence>
<evidence type="ECO:0000256" key="1">
    <source>
        <dbReference type="SAM" id="MobiDB-lite"/>
    </source>
</evidence>
<feature type="region of interest" description="Disordered" evidence="1">
    <location>
        <begin position="96"/>
        <end position="116"/>
    </location>
</feature>
<comment type="caution">
    <text evidence="2">The sequence shown here is derived from an EMBL/GenBank/DDBJ whole genome shotgun (WGS) entry which is preliminary data.</text>
</comment>
<proteinExistence type="predicted"/>
<sequence>MQLSTTLLRYLWIVKTRKSLLKKWPSLVRDVMRTKILLHLLQKTQTKAKRKGMILMHLLQNNKLRRPQLGRCLTQEKLPLAPLSKRLPLSLNSMLKPVPKEERPKTPKPNWVVPPNDLPKTRSNWANEITITYKYPDENKLIRKTRDMGSFIKCISLQFQMEECHLLLTDQIDLVNRKGNRVVPNVSKPLPIGGPPDFGLEELVPSLWIKSECEYDISAAYDYTIVQKPSVVIYRDRNNQKKMMRESEVHKFSDRTLTRILEKLDHMVKDYVLFKFNPSIEHRIWLRMIKGGVKSLLSGDGNPAGANIKHALVGTGVSHTYPVQDLFLRDAYRLMPRKTIRPQPSLPPPTLAYTAQWVSASPSPLSSQPLSPSSRPSRKRCRSPTPPPTIISLPSSHMLPPRKRFRYAPAVSSQKDTLAKAMVGDVTRECGGDKDDIETLQARLTSIETELMTHCGRVKELLDS</sequence>
<dbReference type="AlphaFoldDB" id="A0A6L2M366"/>
<name>A0A6L2M366_TANCI</name>
<dbReference type="EMBL" id="BKCJ010005649">
    <property type="protein sequence ID" value="GEU67889.1"/>
    <property type="molecule type" value="Genomic_DNA"/>
</dbReference>
<gene>
    <name evidence="2" type="ORF">Tci_039867</name>
</gene>
<organism evidence="2">
    <name type="scientific">Tanacetum cinerariifolium</name>
    <name type="common">Dalmatian daisy</name>
    <name type="synonym">Chrysanthemum cinerariifolium</name>
    <dbReference type="NCBI Taxonomy" id="118510"/>
    <lineage>
        <taxon>Eukaryota</taxon>
        <taxon>Viridiplantae</taxon>
        <taxon>Streptophyta</taxon>
        <taxon>Embryophyta</taxon>
        <taxon>Tracheophyta</taxon>
        <taxon>Spermatophyta</taxon>
        <taxon>Magnoliopsida</taxon>
        <taxon>eudicotyledons</taxon>
        <taxon>Gunneridae</taxon>
        <taxon>Pentapetalae</taxon>
        <taxon>asterids</taxon>
        <taxon>campanulids</taxon>
        <taxon>Asterales</taxon>
        <taxon>Asteraceae</taxon>
        <taxon>Asteroideae</taxon>
        <taxon>Anthemideae</taxon>
        <taxon>Anthemidinae</taxon>
        <taxon>Tanacetum</taxon>
    </lineage>
</organism>
<accession>A0A6L2M366</accession>
<reference evidence="2" key="1">
    <citation type="journal article" date="2019" name="Sci. Rep.">
        <title>Draft genome of Tanacetum cinerariifolium, the natural source of mosquito coil.</title>
        <authorList>
            <person name="Yamashiro T."/>
            <person name="Shiraishi A."/>
            <person name="Satake H."/>
            <person name="Nakayama K."/>
        </authorList>
    </citation>
    <scope>NUCLEOTIDE SEQUENCE</scope>
</reference>
<feature type="region of interest" description="Disordered" evidence="1">
    <location>
        <begin position="361"/>
        <end position="396"/>
    </location>
</feature>
<protein>
    <submittedName>
        <fullName evidence="2">Uncharacterized protein</fullName>
    </submittedName>
</protein>